<dbReference type="InterPro" id="IPR018649">
    <property type="entry name" value="SHOCT"/>
</dbReference>
<evidence type="ECO:0000259" key="1">
    <source>
        <dbReference type="Pfam" id="PF09851"/>
    </source>
</evidence>
<evidence type="ECO:0000313" key="2">
    <source>
        <dbReference type="EMBL" id="EJN56389.1"/>
    </source>
</evidence>
<dbReference type="PATRIC" id="fig|1185325.3.peg.674"/>
<dbReference type="EMBL" id="AKFP01000010">
    <property type="protein sequence ID" value="EJN56389.1"/>
    <property type="molecule type" value="Genomic_DNA"/>
</dbReference>
<reference evidence="2 3" key="1">
    <citation type="submission" date="2012-05" db="EMBL/GenBank/DDBJ databases">
        <title>Complete Genome Sequence of Lactobacillus coryniformis CECT5711.</title>
        <authorList>
            <person name="Rodriguez J.M."/>
        </authorList>
    </citation>
    <scope>NUCLEOTIDE SEQUENCE [LARGE SCALE GENOMIC DNA]</scope>
    <source>
        <strain evidence="3">CECT5711</strain>
    </source>
</reference>
<organism evidence="2 3">
    <name type="scientific">Loigolactobacillus coryniformis subsp. coryniformis CECT 5711</name>
    <dbReference type="NCBI Taxonomy" id="1185325"/>
    <lineage>
        <taxon>Bacteria</taxon>
        <taxon>Bacillati</taxon>
        <taxon>Bacillota</taxon>
        <taxon>Bacilli</taxon>
        <taxon>Lactobacillales</taxon>
        <taxon>Lactobacillaceae</taxon>
        <taxon>Loigolactobacillus</taxon>
    </lineage>
</organism>
<sequence>MISEFFFNSRKDGHSLNVFNKKLATQIKQNHVEIDDPRIKTDQFTGERYIQYEGIRLAENGLFVTDIMDGLARVASQVIGSPDEIVYLMLKGAFKEYLIVTSKTLFIIKSGYMTGHTFGNGNFSMPLRSITNVGVNQQFGTGYFFVSSGGMQNVEKSYWSSDKNKSAQQAPNTISLSGIQINNFQQAVQLINSTLIPNILDPSPKKLNKLESSNPLDQIRKLKSLLDDGIITQEEFDAKKKQLLGL</sequence>
<accession>J3JC86</accession>
<dbReference type="Pfam" id="PF09851">
    <property type="entry name" value="SHOCT"/>
    <property type="match status" value="1"/>
</dbReference>
<feature type="domain" description="SHOCT" evidence="1">
    <location>
        <begin position="217"/>
        <end position="244"/>
    </location>
</feature>
<gene>
    <name evidence="2" type="ORF">A11Y_33573</name>
</gene>
<evidence type="ECO:0000313" key="3">
    <source>
        <dbReference type="Proteomes" id="UP000007271"/>
    </source>
</evidence>
<comment type="caution">
    <text evidence="2">The sequence shown here is derived from an EMBL/GenBank/DDBJ whole genome shotgun (WGS) entry which is preliminary data.</text>
</comment>
<dbReference type="Proteomes" id="UP000007271">
    <property type="component" value="Unassembled WGS sequence"/>
</dbReference>
<name>J3JC86_9LACO</name>
<dbReference type="AlphaFoldDB" id="J3JC86"/>
<protein>
    <recommendedName>
        <fullName evidence="1">SHOCT domain-containing protein</fullName>
    </recommendedName>
</protein>
<dbReference type="STRING" id="1185325.A11Y_33573"/>
<proteinExistence type="predicted"/>